<keyword evidence="1" id="KW-1133">Transmembrane helix</keyword>
<protein>
    <submittedName>
        <fullName evidence="2">Uncharacterized protein</fullName>
    </submittedName>
</protein>
<evidence type="ECO:0000256" key="1">
    <source>
        <dbReference type="SAM" id="Phobius"/>
    </source>
</evidence>
<keyword evidence="3" id="KW-1185">Reference proteome</keyword>
<dbReference type="OrthoDB" id="10581121at2759"/>
<keyword evidence="1" id="KW-0472">Membrane</keyword>
<evidence type="ECO:0000313" key="3">
    <source>
        <dbReference type="Proteomes" id="UP000054630"/>
    </source>
</evidence>
<dbReference type="EMBL" id="JYDL01000149">
    <property type="protein sequence ID" value="KRX14825.1"/>
    <property type="molecule type" value="Genomic_DNA"/>
</dbReference>
<organism evidence="2 3">
    <name type="scientific">Trichinella nelsoni</name>
    <dbReference type="NCBI Taxonomy" id="6336"/>
    <lineage>
        <taxon>Eukaryota</taxon>
        <taxon>Metazoa</taxon>
        <taxon>Ecdysozoa</taxon>
        <taxon>Nematoda</taxon>
        <taxon>Enoplea</taxon>
        <taxon>Dorylaimia</taxon>
        <taxon>Trichinellida</taxon>
        <taxon>Trichinellidae</taxon>
        <taxon>Trichinella</taxon>
    </lineage>
</organism>
<evidence type="ECO:0000313" key="2">
    <source>
        <dbReference type="EMBL" id="KRX14825.1"/>
    </source>
</evidence>
<dbReference type="AlphaFoldDB" id="A0A0V0RK13"/>
<proteinExistence type="predicted"/>
<name>A0A0V0RK13_9BILA</name>
<dbReference type="Proteomes" id="UP000054630">
    <property type="component" value="Unassembled WGS sequence"/>
</dbReference>
<keyword evidence="1" id="KW-0812">Transmembrane</keyword>
<accession>A0A0V0RK13</accession>
<reference evidence="2 3" key="1">
    <citation type="submission" date="2015-01" db="EMBL/GenBank/DDBJ databases">
        <title>Evolution of Trichinella species and genotypes.</title>
        <authorList>
            <person name="Korhonen P.K."/>
            <person name="Edoardo P."/>
            <person name="Giuseppe L.R."/>
            <person name="Gasser R.B."/>
        </authorList>
    </citation>
    <scope>NUCLEOTIDE SEQUENCE [LARGE SCALE GENOMIC DNA]</scope>
    <source>
        <strain evidence="2">ISS37</strain>
    </source>
</reference>
<gene>
    <name evidence="2" type="ORF">T07_5046</name>
</gene>
<sequence>MNIAYFKEIKVTASGKLYLGKDSAAFDGNNELEMPLSFNDVIFSSSKNLLRLSKKQKSSDIIRILIVYQIVTACVISASNTFTLATGAPLLG</sequence>
<feature type="transmembrane region" description="Helical" evidence="1">
    <location>
        <begin position="61"/>
        <end position="82"/>
    </location>
</feature>
<comment type="caution">
    <text evidence="2">The sequence shown here is derived from an EMBL/GenBank/DDBJ whole genome shotgun (WGS) entry which is preliminary data.</text>
</comment>